<dbReference type="SUPFAM" id="SSF53671">
    <property type="entry name" value="Aspartate/ornithine carbamoyltransferase"/>
    <property type="match status" value="1"/>
</dbReference>
<evidence type="ECO:0000256" key="9">
    <source>
        <dbReference type="HAMAP-Rule" id="MF_01109"/>
    </source>
</evidence>
<dbReference type="InterPro" id="IPR006130">
    <property type="entry name" value="Asp/Orn_carbamoylTrfase"/>
</dbReference>
<feature type="binding site" evidence="9">
    <location>
        <begin position="131"/>
        <end position="134"/>
    </location>
    <ligand>
        <name>carbamoyl phosphate</name>
        <dbReference type="ChEBI" id="CHEBI:58228"/>
    </ligand>
</feature>
<feature type="binding site" evidence="9">
    <location>
        <position position="104"/>
    </location>
    <ligand>
        <name>carbamoyl phosphate</name>
        <dbReference type="ChEBI" id="CHEBI:58228"/>
    </ligand>
</feature>
<dbReference type="InterPro" id="IPR006131">
    <property type="entry name" value="Asp_carbamoyltransf_Asp/Orn-bd"/>
</dbReference>
<dbReference type="GO" id="GO:0019240">
    <property type="term" value="P:citrulline biosynthetic process"/>
    <property type="evidence" value="ECO:0007669"/>
    <property type="project" value="TreeGrafter"/>
</dbReference>
<evidence type="ECO:0000256" key="1">
    <source>
        <dbReference type="ARBA" id="ARBA00004496"/>
    </source>
</evidence>
<evidence type="ECO:0000313" key="12">
    <source>
        <dbReference type="EMBL" id="KUO40457.1"/>
    </source>
</evidence>
<comment type="catalytic activity">
    <reaction evidence="8 9">
        <text>carbamoyl phosphate + L-ornithine = L-citrulline + phosphate + H(+)</text>
        <dbReference type="Rhea" id="RHEA:19513"/>
        <dbReference type="ChEBI" id="CHEBI:15378"/>
        <dbReference type="ChEBI" id="CHEBI:43474"/>
        <dbReference type="ChEBI" id="CHEBI:46911"/>
        <dbReference type="ChEBI" id="CHEBI:57743"/>
        <dbReference type="ChEBI" id="CHEBI:58228"/>
        <dbReference type="EC" id="2.1.3.3"/>
    </reaction>
</comment>
<evidence type="ECO:0000256" key="8">
    <source>
        <dbReference type="ARBA" id="ARBA00048772"/>
    </source>
</evidence>
<dbReference type="NCBIfam" id="TIGR00658">
    <property type="entry name" value="orni_carb_tr"/>
    <property type="match status" value="1"/>
</dbReference>
<dbReference type="PROSITE" id="PS00097">
    <property type="entry name" value="CARBAMOYLTRANSFERASE"/>
    <property type="match status" value="1"/>
</dbReference>
<dbReference type="AlphaFoldDB" id="A0A147JVB8"/>
<feature type="binding site" evidence="9">
    <location>
        <position position="226"/>
    </location>
    <ligand>
        <name>L-ornithine</name>
        <dbReference type="ChEBI" id="CHEBI:46911"/>
    </ligand>
</feature>
<dbReference type="GO" id="GO:0005737">
    <property type="term" value="C:cytoplasm"/>
    <property type="evidence" value="ECO:0007669"/>
    <property type="project" value="UniProtKB-SubCell"/>
</dbReference>
<dbReference type="Pfam" id="PF02729">
    <property type="entry name" value="OTCace_N"/>
    <property type="match status" value="1"/>
</dbReference>
<dbReference type="PRINTS" id="PR00100">
    <property type="entry name" value="AOTCASE"/>
</dbReference>
<dbReference type="NCBIfam" id="NF001986">
    <property type="entry name" value="PRK00779.1"/>
    <property type="match status" value="1"/>
</dbReference>
<evidence type="ECO:0000313" key="13">
    <source>
        <dbReference type="Proteomes" id="UP000074294"/>
    </source>
</evidence>
<comment type="similarity">
    <text evidence="2 9">Belongs to the aspartate/ornithine carbamoyltransferase superfamily. OTCase family.</text>
</comment>
<dbReference type="PANTHER" id="PTHR45753">
    <property type="entry name" value="ORNITHINE CARBAMOYLTRANSFERASE, MITOCHONDRIAL"/>
    <property type="match status" value="1"/>
</dbReference>
<evidence type="ECO:0000256" key="2">
    <source>
        <dbReference type="ARBA" id="ARBA00007805"/>
    </source>
</evidence>
<feature type="binding site" evidence="9">
    <location>
        <begin position="53"/>
        <end position="56"/>
    </location>
    <ligand>
        <name>carbamoyl phosphate</name>
        <dbReference type="ChEBI" id="CHEBI:58228"/>
    </ligand>
</feature>
<dbReference type="PRINTS" id="PR00102">
    <property type="entry name" value="OTCASE"/>
</dbReference>
<feature type="binding site" evidence="9">
    <location>
        <begin position="230"/>
        <end position="231"/>
    </location>
    <ligand>
        <name>L-ornithine</name>
        <dbReference type="ChEBI" id="CHEBI:46911"/>
    </ligand>
</feature>
<dbReference type="InterPro" id="IPR002292">
    <property type="entry name" value="Orn/put_carbamltrans"/>
</dbReference>
<keyword evidence="6 9" id="KW-0808">Transferase</keyword>
<dbReference type="InterPro" id="IPR006132">
    <property type="entry name" value="Asp/Orn_carbamoyltranf_P-bd"/>
</dbReference>
<comment type="pathway">
    <text evidence="7">Amino-acid biosynthesis.</text>
</comment>
<dbReference type="PANTHER" id="PTHR45753:SF3">
    <property type="entry name" value="ORNITHINE TRANSCARBAMYLASE, MITOCHONDRIAL"/>
    <property type="match status" value="1"/>
</dbReference>
<evidence type="ECO:0000256" key="4">
    <source>
        <dbReference type="ARBA" id="ARBA00022490"/>
    </source>
</evidence>
<gene>
    <name evidence="12" type="ORF">APZ16_00025</name>
</gene>
<feature type="binding site" evidence="9">
    <location>
        <begin position="266"/>
        <end position="267"/>
    </location>
    <ligand>
        <name>carbamoyl phosphate</name>
        <dbReference type="ChEBI" id="CHEBI:58228"/>
    </ligand>
</feature>
<dbReference type="Proteomes" id="UP000074294">
    <property type="component" value="Unassembled WGS sequence"/>
</dbReference>
<keyword evidence="4 9" id="KW-0963">Cytoplasm</keyword>
<evidence type="ECO:0000256" key="5">
    <source>
        <dbReference type="ARBA" id="ARBA00022571"/>
    </source>
</evidence>
<comment type="caution">
    <text evidence="12">The sequence shown here is derived from an EMBL/GenBank/DDBJ whole genome shotgun (WGS) entry which is preliminary data.</text>
</comment>
<evidence type="ECO:0000259" key="10">
    <source>
        <dbReference type="Pfam" id="PF00185"/>
    </source>
</evidence>
<protein>
    <recommendedName>
        <fullName evidence="3 9">Ornithine carbamoyltransferase</fullName>
        <shortName evidence="9">OTCase</shortName>
        <ecNumber evidence="3 9">2.1.3.3</ecNumber>
    </recommendedName>
</protein>
<dbReference type="EMBL" id="LQMQ01000041">
    <property type="protein sequence ID" value="KUO40457.1"/>
    <property type="molecule type" value="Genomic_DNA"/>
</dbReference>
<evidence type="ECO:0000256" key="7">
    <source>
        <dbReference type="ARBA" id="ARBA00029440"/>
    </source>
</evidence>
<keyword evidence="5" id="KW-0055">Arginine biosynthesis</keyword>
<feature type="binding site" evidence="9">
    <location>
        <position position="80"/>
    </location>
    <ligand>
        <name>carbamoyl phosphate</name>
        <dbReference type="ChEBI" id="CHEBI:58228"/>
    </ligand>
</feature>
<feature type="binding site" evidence="9">
    <location>
        <position position="162"/>
    </location>
    <ligand>
        <name>L-ornithine</name>
        <dbReference type="ChEBI" id="CHEBI:46911"/>
    </ligand>
</feature>
<dbReference type="HAMAP" id="MF_01109">
    <property type="entry name" value="OTCase"/>
    <property type="match status" value="1"/>
</dbReference>
<feature type="binding site" evidence="9">
    <location>
        <position position="294"/>
    </location>
    <ligand>
        <name>carbamoyl phosphate</name>
        <dbReference type="ChEBI" id="CHEBI:58228"/>
    </ligand>
</feature>
<comment type="subcellular location">
    <subcellularLocation>
        <location evidence="1 9">Cytoplasm</location>
    </subcellularLocation>
</comment>
<reference evidence="12 13" key="1">
    <citation type="journal article" date="2016" name="Nat. Microbiol.">
        <title>Genomic inference of the metabolism of cosmopolitan subsurface Archaea, Hadesarchaea.</title>
        <authorList>
            <person name="Baker B.J."/>
            <person name="Saw J.H."/>
            <person name="Lind A.E."/>
            <person name="Lazar C.S."/>
            <person name="Hinrichs K.-U."/>
            <person name="Teske A.P."/>
            <person name="Ettema T.J."/>
        </authorList>
    </citation>
    <scope>NUCLEOTIDE SEQUENCE [LARGE SCALE GENOMIC DNA]</scope>
</reference>
<dbReference type="EC" id="2.1.3.3" evidence="3 9"/>
<dbReference type="Pfam" id="PF00185">
    <property type="entry name" value="OTCace"/>
    <property type="match status" value="1"/>
</dbReference>
<dbReference type="Gene3D" id="3.40.50.1370">
    <property type="entry name" value="Aspartate/ornithine carbamoyltransferase"/>
    <property type="match status" value="2"/>
</dbReference>
<sequence length="310" mass="34083">MKGKHLLAIHDLSAEEIDFILNLADRLKRENKEGKSHEVLHGKTLGMIFAKPSTRTRVSFETGMTQLGGHAIYLGMNDLQLGRGETIADTARTLSRYVDAIMARLFKHQEAEELAKHSSVPVINGLTDLHHPCQALADLMTIRERFGKLRGVNVAWVGDGNNVCVSLLEGCSLMGANFRAACPEGYEPPEEIVRWAKGSARKSGAIVEIQPEPEKAVKNADVIYTDVWVSMGQEGEAKKRLEIFKKYQVNAGLVKKASPGVIVMHCLPAHRGQEITDEVIDGPHSAVWDQAENRMHAQKALLVALIKGGL</sequence>
<dbReference type="GO" id="GO:0016597">
    <property type="term" value="F:amino acid binding"/>
    <property type="evidence" value="ECO:0007669"/>
    <property type="project" value="InterPro"/>
</dbReference>
<evidence type="ECO:0000256" key="3">
    <source>
        <dbReference type="ARBA" id="ARBA00013007"/>
    </source>
</evidence>
<dbReference type="GO" id="GO:0004585">
    <property type="term" value="F:ornithine carbamoyltransferase activity"/>
    <property type="evidence" value="ECO:0007669"/>
    <property type="project" value="UniProtKB-UniRule"/>
</dbReference>
<evidence type="ECO:0000259" key="11">
    <source>
        <dbReference type="Pfam" id="PF02729"/>
    </source>
</evidence>
<organism evidence="12 13">
    <name type="scientific">Hadarchaeum yellowstonense</name>
    <dbReference type="NCBI Taxonomy" id="1776334"/>
    <lineage>
        <taxon>Archaea</taxon>
        <taxon>Methanobacteriati</taxon>
        <taxon>Candidatus Hadarchaeota</taxon>
        <taxon>Candidatus Hadarchaeia</taxon>
        <taxon>Candidatus Hadarchaeales</taxon>
        <taxon>Candidatus Hadarchaeaceae</taxon>
        <taxon>Candidatus Hadarchaeum</taxon>
    </lineage>
</organism>
<accession>A0A147JVB8</accession>
<dbReference type="InterPro" id="IPR036901">
    <property type="entry name" value="Asp/Orn_carbamoylTrfase_sf"/>
</dbReference>
<feature type="domain" description="Aspartate/ornithine carbamoyltransferase Asp/Orn-binding" evidence="10">
    <location>
        <begin position="151"/>
        <end position="304"/>
    </location>
</feature>
<dbReference type="GO" id="GO:0042450">
    <property type="term" value="P:L-arginine biosynthetic process via ornithine"/>
    <property type="evidence" value="ECO:0007669"/>
    <property type="project" value="UniProtKB-UniRule"/>
</dbReference>
<name>A0A147JVB8_HADYE</name>
<feature type="domain" description="Aspartate/ornithine carbamoyltransferase carbamoyl-P binding" evidence="11">
    <location>
        <begin position="4"/>
        <end position="144"/>
    </location>
</feature>
<dbReference type="STRING" id="1776334.APZ16_00025"/>
<proteinExistence type="inferred from homology"/>
<dbReference type="InterPro" id="IPR024904">
    <property type="entry name" value="OTCase_ArgI"/>
</dbReference>
<keyword evidence="5" id="KW-0028">Amino-acid biosynthesis</keyword>
<dbReference type="FunFam" id="3.40.50.1370:FF:000016">
    <property type="entry name" value="Ornithine carbamoyltransferase"/>
    <property type="match status" value="1"/>
</dbReference>
<dbReference type="FunFam" id="3.40.50.1370:FF:000008">
    <property type="entry name" value="Ornithine carbamoyltransferase"/>
    <property type="match status" value="1"/>
</dbReference>
<evidence type="ECO:0000256" key="6">
    <source>
        <dbReference type="ARBA" id="ARBA00022679"/>
    </source>
</evidence>